<comment type="caution">
    <text evidence="5">The sequence shown here is derived from an EMBL/GenBank/DDBJ whole genome shotgun (WGS) entry which is preliminary data.</text>
</comment>
<keyword evidence="2" id="KW-1133">Transmembrane helix</keyword>
<evidence type="ECO:0000259" key="3">
    <source>
        <dbReference type="Pfam" id="PF23600"/>
    </source>
</evidence>
<keyword evidence="2" id="KW-0472">Membrane</keyword>
<evidence type="ECO:0000256" key="2">
    <source>
        <dbReference type="SAM" id="Phobius"/>
    </source>
</evidence>
<evidence type="ECO:0000259" key="4">
    <source>
        <dbReference type="Pfam" id="PF23601"/>
    </source>
</evidence>
<protein>
    <submittedName>
        <fullName evidence="5">Ribonuclease BN</fullName>
    </submittedName>
</protein>
<feature type="domain" description="Cell division protein A N-terminal" evidence="3">
    <location>
        <begin position="2"/>
        <end position="152"/>
    </location>
</feature>
<gene>
    <name evidence="5" type="ORF">ACFQJ4_09995</name>
</gene>
<keyword evidence="6" id="KW-1185">Reference proteome</keyword>
<dbReference type="EMBL" id="JBHTAP010000001">
    <property type="protein sequence ID" value="MFC7235644.1"/>
    <property type="molecule type" value="Genomic_DNA"/>
</dbReference>
<name>A0ABD5ZR12_9EURY</name>
<dbReference type="InterPro" id="IPR055563">
    <property type="entry name" value="CdpA_N"/>
</dbReference>
<feature type="compositionally biased region" description="Basic and acidic residues" evidence="1">
    <location>
        <begin position="247"/>
        <end position="259"/>
    </location>
</feature>
<feature type="transmembrane region" description="Helical" evidence="2">
    <location>
        <begin position="92"/>
        <end position="114"/>
    </location>
</feature>
<feature type="compositionally biased region" description="Polar residues" evidence="1">
    <location>
        <begin position="191"/>
        <end position="207"/>
    </location>
</feature>
<reference evidence="5 6" key="1">
    <citation type="journal article" date="2019" name="Int. J. Syst. Evol. Microbiol.">
        <title>The Global Catalogue of Microorganisms (GCM) 10K type strain sequencing project: providing services to taxonomists for standard genome sequencing and annotation.</title>
        <authorList>
            <consortium name="The Broad Institute Genomics Platform"/>
            <consortium name="The Broad Institute Genome Sequencing Center for Infectious Disease"/>
            <person name="Wu L."/>
            <person name="Ma J."/>
        </authorList>
    </citation>
    <scope>NUCLEOTIDE SEQUENCE [LARGE SCALE GENOMIC DNA]</scope>
    <source>
        <strain evidence="5 6">DT85</strain>
    </source>
</reference>
<dbReference type="Pfam" id="PF23601">
    <property type="entry name" value="CdpA_C"/>
    <property type="match status" value="1"/>
</dbReference>
<keyword evidence="2" id="KW-0812">Transmembrane</keyword>
<dbReference type="RefSeq" id="WP_276233781.1">
    <property type="nucleotide sequence ID" value="NZ_CP119802.1"/>
</dbReference>
<feature type="transmembrane region" description="Helical" evidence="2">
    <location>
        <begin position="60"/>
        <end position="80"/>
    </location>
</feature>
<feature type="compositionally biased region" description="Low complexity" evidence="1">
    <location>
        <begin position="214"/>
        <end position="230"/>
    </location>
</feature>
<evidence type="ECO:0000256" key="1">
    <source>
        <dbReference type="SAM" id="MobiDB-lite"/>
    </source>
</evidence>
<dbReference type="AlphaFoldDB" id="A0ABD5ZR12"/>
<accession>A0ABD5ZR12</accession>
<feature type="transmembrane region" description="Helical" evidence="2">
    <location>
        <begin position="20"/>
        <end position="40"/>
    </location>
</feature>
<organism evidence="5 6">
    <name type="scientific">Halosegnis marinus</name>
    <dbReference type="NCBI Taxonomy" id="3034023"/>
    <lineage>
        <taxon>Archaea</taxon>
        <taxon>Methanobacteriati</taxon>
        <taxon>Methanobacteriota</taxon>
        <taxon>Stenosarchaea group</taxon>
        <taxon>Halobacteria</taxon>
        <taxon>Halobacteriales</taxon>
        <taxon>Natronomonadaceae</taxon>
        <taxon>Halosegnis</taxon>
    </lineage>
</organism>
<evidence type="ECO:0000313" key="6">
    <source>
        <dbReference type="Proteomes" id="UP001596398"/>
    </source>
</evidence>
<evidence type="ECO:0000313" key="5">
    <source>
        <dbReference type="EMBL" id="MFC7235644.1"/>
    </source>
</evidence>
<dbReference type="Pfam" id="PF23600">
    <property type="entry name" value="CdpA_N"/>
    <property type="match status" value="1"/>
</dbReference>
<feature type="domain" description="Cell division protein A C-terminal" evidence="4">
    <location>
        <begin position="259"/>
        <end position="300"/>
    </location>
</feature>
<dbReference type="Proteomes" id="UP001596398">
    <property type="component" value="Unassembled WGS sequence"/>
</dbReference>
<proteinExistence type="predicted"/>
<dbReference type="GeneID" id="79267341"/>
<sequence>MTSLTEVYEGGAGGADLRRLYAGVGLFGVGAVLTVVGIVVGTSAGGGGVLGLSKFGARELAGVLAGVGLPAVFLGGMTVLPKASWRIRAAGWLGAAVALVGVVAFVAVYPSNWFGMPTDYTLPVTAVYFVGVITTFWCLFVAVANFKARNDPGGTVRLEVTKEGKTRVVEVSNDRLRQGLGGIGLLGETPDGNTPTQTNGPDASTVSDGGAEVTTMSEPTTSSSTESAPAGPDRVSTRPNRGATESDAGRSRSGPRPDDAYCGNCSEFSYVRTDDGLAPYCGLHEEVMDDMDACSEWRPNTD</sequence>
<feature type="transmembrane region" description="Helical" evidence="2">
    <location>
        <begin position="126"/>
        <end position="146"/>
    </location>
</feature>
<dbReference type="InterPro" id="IPR055564">
    <property type="entry name" value="CdpA_C"/>
</dbReference>
<feature type="region of interest" description="Disordered" evidence="1">
    <location>
        <begin position="179"/>
        <end position="260"/>
    </location>
</feature>